<dbReference type="GO" id="GO:0016301">
    <property type="term" value="F:kinase activity"/>
    <property type="evidence" value="ECO:0007669"/>
    <property type="project" value="UniProtKB-KW"/>
</dbReference>
<evidence type="ECO:0000256" key="3">
    <source>
        <dbReference type="ARBA" id="ARBA00022777"/>
    </source>
</evidence>
<evidence type="ECO:0000313" key="6">
    <source>
        <dbReference type="EMBL" id="QLJ96523.1"/>
    </source>
</evidence>
<dbReference type="InterPro" id="IPR029056">
    <property type="entry name" value="Ribokinase-like"/>
</dbReference>
<reference evidence="6" key="1">
    <citation type="submission" date="2020-08" db="EMBL/GenBank/DDBJ databases">
        <title>A bifunctional nitrone conjugated secondary metabolite targeting the ribosome.</title>
        <authorList>
            <person name="Limbrick E.M."/>
            <person name="Graf M."/>
            <person name="Derewacz D.K."/>
            <person name="Nguyen F."/>
            <person name="Spraggins J.M."/>
            <person name="Wieland M."/>
            <person name="Ynigez-Gutierrez A.E."/>
            <person name="Reisman B.J."/>
            <person name="Zinshteyn B."/>
            <person name="McCulloch K."/>
            <person name="Iverson T.M."/>
            <person name="Green R."/>
            <person name="Wilson D.N."/>
            <person name="Bachmann B.O."/>
        </authorList>
    </citation>
    <scope>NUCLEOTIDE SEQUENCE</scope>
    <source>
        <strain evidence="6">Africana</strain>
    </source>
</reference>
<dbReference type="Pfam" id="PF00294">
    <property type="entry name" value="PfkB"/>
    <property type="match status" value="1"/>
</dbReference>
<accession>A0A7D6CBY3</accession>
<dbReference type="InterPro" id="IPR052700">
    <property type="entry name" value="Carb_kinase_PfkB-like"/>
</dbReference>
<protein>
    <submittedName>
        <fullName evidence="6">Sugar kinase</fullName>
    </submittedName>
</protein>
<dbReference type="InterPro" id="IPR011611">
    <property type="entry name" value="PfkB_dom"/>
</dbReference>
<dbReference type="EMBL" id="CP058905">
    <property type="protein sequence ID" value="QLJ96523.1"/>
    <property type="molecule type" value="Genomic_DNA"/>
</dbReference>
<comment type="similarity">
    <text evidence="1">Belongs to the carbohydrate kinase PfkB family.</text>
</comment>
<dbReference type="PANTHER" id="PTHR43320">
    <property type="entry name" value="SUGAR KINASE"/>
    <property type="match status" value="1"/>
</dbReference>
<keyword evidence="3 6" id="KW-0418">Kinase</keyword>
<keyword evidence="2" id="KW-0808">Transferase</keyword>
<evidence type="ECO:0000256" key="1">
    <source>
        <dbReference type="ARBA" id="ARBA00010688"/>
    </source>
</evidence>
<dbReference type="AlphaFoldDB" id="A0A7D6CBY3"/>
<dbReference type="Gene3D" id="3.40.1190.20">
    <property type="match status" value="1"/>
</dbReference>
<sequence length="375" mass="37897">MSAAPGPEVVTVGETMVVMSPDDGSPLERAGRLRLGVGGAESNLAIGLAGLGHRVAWVSRVGDDPFGRMVVREVAGAGVDVDSVAVDPDAPTGVYFKDPRPEVTAVHYYRAGSAASRLDPGALDDPRLAGARLLHLSGITPVLSASCHALVAHAVDARPLGDALVSFDVNHRPRLWPADRAADVLRGIADRADIVLVGLDEAERLWGTADPQAVRRLLPHAGTVVVKDGAVGATALPRTGPAVFVPALRAPVVEPVGAGDAFAAGYLSAVLRGLDQTAALRCGHVVAVRALAVPGDCAPPPHRRDLDDVVALPADRWAAIDPVTAGLVDGVVGGGPAGLGGGCVGPEDVSAEVADGVSANVGTGAAGPGNERGSR</sequence>
<dbReference type="SUPFAM" id="SSF53613">
    <property type="entry name" value="Ribokinase-like"/>
    <property type="match status" value="1"/>
</dbReference>
<proteinExistence type="inferred from homology"/>
<evidence type="ECO:0000259" key="5">
    <source>
        <dbReference type="Pfam" id="PF00294"/>
    </source>
</evidence>
<feature type="region of interest" description="Disordered" evidence="4">
    <location>
        <begin position="355"/>
        <end position="375"/>
    </location>
</feature>
<dbReference type="PANTHER" id="PTHR43320:SF2">
    <property type="entry name" value="2-DEHYDRO-3-DEOXYGLUCONOKINASE_2-DEHYDRO-3-DEOXYGALACTONOKINASE"/>
    <property type="match status" value="1"/>
</dbReference>
<gene>
    <name evidence="6" type="ORF">HZU44_16365</name>
</gene>
<feature type="domain" description="Carbohydrate kinase PfkB" evidence="5">
    <location>
        <begin position="8"/>
        <end position="301"/>
    </location>
</feature>
<name>A0A7D6CBY3_9ACTN</name>
<evidence type="ECO:0000256" key="4">
    <source>
        <dbReference type="SAM" id="MobiDB-lite"/>
    </source>
</evidence>
<dbReference type="CDD" id="cd01166">
    <property type="entry name" value="KdgK"/>
    <property type="match status" value="1"/>
</dbReference>
<evidence type="ECO:0000256" key="2">
    <source>
        <dbReference type="ARBA" id="ARBA00022679"/>
    </source>
</evidence>
<organism evidence="6">
    <name type="scientific">Micromonospora carbonacea</name>
    <dbReference type="NCBI Taxonomy" id="47853"/>
    <lineage>
        <taxon>Bacteria</taxon>
        <taxon>Bacillati</taxon>
        <taxon>Actinomycetota</taxon>
        <taxon>Actinomycetes</taxon>
        <taxon>Micromonosporales</taxon>
        <taxon>Micromonosporaceae</taxon>
        <taxon>Micromonospora</taxon>
    </lineage>
</organism>